<protein>
    <recommendedName>
        <fullName evidence="2">N-acetyltransferase domain-containing protein</fullName>
    </recommendedName>
</protein>
<dbReference type="GO" id="GO:1990189">
    <property type="term" value="F:protein N-terminal-serine acetyltransferase activity"/>
    <property type="evidence" value="ECO:0007669"/>
    <property type="project" value="TreeGrafter"/>
</dbReference>
<dbReference type="SUPFAM" id="SSF55729">
    <property type="entry name" value="Acyl-CoA N-acyltransferases (Nat)"/>
    <property type="match status" value="1"/>
</dbReference>
<dbReference type="CDD" id="cd04301">
    <property type="entry name" value="NAT_SF"/>
    <property type="match status" value="1"/>
</dbReference>
<reference evidence="3 4" key="1">
    <citation type="submission" date="2024-01" db="EMBL/GenBank/DDBJ databases">
        <title>A draft genome for a cacao thread blight-causing isolate of Paramarasmius palmivorus.</title>
        <authorList>
            <person name="Baruah I.K."/>
            <person name="Bukari Y."/>
            <person name="Amoako-Attah I."/>
            <person name="Meinhardt L.W."/>
            <person name="Bailey B.A."/>
            <person name="Cohen S.P."/>
        </authorList>
    </citation>
    <scope>NUCLEOTIDE SEQUENCE [LARGE SCALE GENOMIC DNA]</scope>
    <source>
        <strain evidence="3 4">GH-12</strain>
    </source>
</reference>
<dbReference type="GO" id="GO:0008999">
    <property type="term" value="F:protein-N-terminal-alanine acetyltransferase activity"/>
    <property type="evidence" value="ECO:0007669"/>
    <property type="project" value="TreeGrafter"/>
</dbReference>
<dbReference type="InterPro" id="IPR016181">
    <property type="entry name" value="Acyl_CoA_acyltransferase"/>
</dbReference>
<dbReference type="PANTHER" id="PTHR43441">
    <property type="entry name" value="RIBOSOMAL-PROTEIN-SERINE ACETYLTRANSFERASE"/>
    <property type="match status" value="1"/>
</dbReference>
<sequence length="242" mass="27087">MTEFSSQTQKDDNFCFPIPDVLENDRVKVVPFIPAHHAQPLFSIIDIPLWQYIPFGPYTSASDMVNGLWEGRMHARSSETLFVIYDKTQTPEETAIVGAIGFVNASPTDLLAEIGPIIVSSQFQGKGIAVNAVGLLMHYALDLPERGGLGLRRLQWHANVVNEGSVKLAEKMGFVKEGVMRWHRVLERGKGKEVGSNGRKVRKGDPREGWEGRDSVLLAVCWDEWEDGGREKVDKIMGLDRR</sequence>
<evidence type="ECO:0000256" key="1">
    <source>
        <dbReference type="SAM" id="MobiDB-lite"/>
    </source>
</evidence>
<dbReference type="PANTHER" id="PTHR43441:SF5">
    <property type="entry name" value="FAMILY ACETYLTRANSFERASE, PUTATIVE-RELATED"/>
    <property type="match status" value="1"/>
</dbReference>
<dbReference type="AlphaFoldDB" id="A0AAW0AQ14"/>
<evidence type="ECO:0000259" key="2">
    <source>
        <dbReference type="PROSITE" id="PS51186"/>
    </source>
</evidence>
<organism evidence="3 4">
    <name type="scientific">Paramarasmius palmivorus</name>
    <dbReference type="NCBI Taxonomy" id="297713"/>
    <lineage>
        <taxon>Eukaryota</taxon>
        <taxon>Fungi</taxon>
        <taxon>Dikarya</taxon>
        <taxon>Basidiomycota</taxon>
        <taxon>Agaricomycotina</taxon>
        <taxon>Agaricomycetes</taxon>
        <taxon>Agaricomycetidae</taxon>
        <taxon>Agaricales</taxon>
        <taxon>Marasmiineae</taxon>
        <taxon>Marasmiaceae</taxon>
        <taxon>Paramarasmius</taxon>
    </lineage>
</organism>
<keyword evidence="4" id="KW-1185">Reference proteome</keyword>
<dbReference type="Gene3D" id="3.40.630.30">
    <property type="match status" value="1"/>
</dbReference>
<proteinExistence type="predicted"/>
<dbReference type="InterPro" id="IPR000182">
    <property type="entry name" value="GNAT_dom"/>
</dbReference>
<name>A0AAW0AQ14_9AGAR</name>
<dbReference type="Pfam" id="PF13302">
    <property type="entry name" value="Acetyltransf_3"/>
    <property type="match status" value="1"/>
</dbReference>
<accession>A0AAW0AQ14</accession>
<dbReference type="PROSITE" id="PS51186">
    <property type="entry name" value="GNAT"/>
    <property type="match status" value="1"/>
</dbReference>
<feature type="domain" description="N-acetyltransferase" evidence="2">
    <location>
        <begin position="27"/>
        <end position="193"/>
    </location>
</feature>
<evidence type="ECO:0000313" key="4">
    <source>
        <dbReference type="Proteomes" id="UP001383192"/>
    </source>
</evidence>
<gene>
    <name evidence="3" type="ORF">VNI00_019152</name>
</gene>
<dbReference type="InterPro" id="IPR051908">
    <property type="entry name" value="Ribosomal_N-acetyltransferase"/>
</dbReference>
<dbReference type="EMBL" id="JAYKXP010000324">
    <property type="protein sequence ID" value="KAK7015202.1"/>
    <property type="molecule type" value="Genomic_DNA"/>
</dbReference>
<feature type="region of interest" description="Disordered" evidence="1">
    <location>
        <begin position="191"/>
        <end position="210"/>
    </location>
</feature>
<comment type="caution">
    <text evidence="3">The sequence shown here is derived from an EMBL/GenBank/DDBJ whole genome shotgun (WGS) entry which is preliminary data.</text>
</comment>
<dbReference type="Proteomes" id="UP001383192">
    <property type="component" value="Unassembled WGS sequence"/>
</dbReference>
<evidence type="ECO:0000313" key="3">
    <source>
        <dbReference type="EMBL" id="KAK7015202.1"/>
    </source>
</evidence>